<dbReference type="SUPFAM" id="SSF56672">
    <property type="entry name" value="DNA/RNA polymerases"/>
    <property type="match status" value="1"/>
</dbReference>
<dbReference type="SUPFAM" id="SSF47823">
    <property type="entry name" value="lambda integrase-like, N-terminal domain"/>
    <property type="match status" value="1"/>
</dbReference>
<evidence type="ECO:0000256" key="2">
    <source>
        <dbReference type="ARBA" id="ARBA00022695"/>
    </source>
</evidence>
<keyword evidence="3" id="KW-0540">Nuclease</keyword>
<evidence type="ECO:0000256" key="5">
    <source>
        <dbReference type="ARBA" id="ARBA00022801"/>
    </source>
</evidence>
<evidence type="ECO:0000256" key="7">
    <source>
        <dbReference type="ARBA" id="ARBA00023125"/>
    </source>
</evidence>
<accession>A0A5C3EMI8</accession>
<dbReference type="PROSITE" id="PS50878">
    <property type="entry name" value="RT_POL"/>
    <property type="match status" value="1"/>
</dbReference>
<feature type="domain" description="Reverse transcriptase" evidence="10">
    <location>
        <begin position="618"/>
        <end position="824"/>
    </location>
</feature>
<dbReference type="Gene3D" id="3.10.10.10">
    <property type="entry name" value="HIV Type 1 Reverse Transcriptase, subunit A, domain 1"/>
    <property type="match status" value="1"/>
</dbReference>
<keyword evidence="4" id="KW-0255">Endonuclease</keyword>
<keyword evidence="6" id="KW-0695">RNA-directed DNA polymerase</keyword>
<dbReference type="PANTHER" id="PTHR33050:SF7">
    <property type="entry name" value="RIBONUCLEASE H"/>
    <property type="match status" value="1"/>
</dbReference>
<evidence type="ECO:0000313" key="12">
    <source>
        <dbReference type="EMBL" id="SPO30459.1"/>
    </source>
</evidence>
<dbReference type="GO" id="GO:0006310">
    <property type="term" value="P:DNA recombination"/>
    <property type="evidence" value="ECO:0007669"/>
    <property type="project" value="UniProtKB-KW"/>
</dbReference>
<keyword evidence="8" id="KW-0233">DNA recombination</keyword>
<dbReference type="InterPro" id="IPR041373">
    <property type="entry name" value="RT_RNaseH"/>
</dbReference>
<feature type="compositionally biased region" description="Low complexity" evidence="9">
    <location>
        <begin position="81"/>
        <end position="90"/>
    </location>
</feature>
<dbReference type="GO" id="GO:0016787">
    <property type="term" value="F:hydrolase activity"/>
    <property type="evidence" value="ECO:0007669"/>
    <property type="project" value="UniProtKB-KW"/>
</dbReference>
<evidence type="ECO:0000259" key="10">
    <source>
        <dbReference type="PROSITE" id="PS50878"/>
    </source>
</evidence>
<feature type="compositionally biased region" description="Pro residues" evidence="9">
    <location>
        <begin position="40"/>
        <end position="51"/>
    </location>
</feature>
<dbReference type="PROSITE" id="PS51898">
    <property type="entry name" value="TYR_RECOMBINASE"/>
    <property type="match status" value="1"/>
</dbReference>
<dbReference type="SUPFAM" id="SSF56349">
    <property type="entry name" value="DNA breaking-rejoining enzymes"/>
    <property type="match status" value="1"/>
</dbReference>
<dbReference type="Gene3D" id="1.10.150.130">
    <property type="match status" value="1"/>
</dbReference>
<evidence type="ECO:0000256" key="9">
    <source>
        <dbReference type="SAM" id="MobiDB-lite"/>
    </source>
</evidence>
<dbReference type="InterPro" id="IPR043502">
    <property type="entry name" value="DNA/RNA_pol_sf"/>
</dbReference>
<feature type="region of interest" description="Disordered" evidence="9">
    <location>
        <begin position="341"/>
        <end position="378"/>
    </location>
</feature>
<dbReference type="GO" id="GO:0003677">
    <property type="term" value="F:DNA binding"/>
    <property type="evidence" value="ECO:0007669"/>
    <property type="project" value="UniProtKB-KW"/>
</dbReference>
<evidence type="ECO:0000313" key="13">
    <source>
        <dbReference type="Proteomes" id="UP000324022"/>
    </source>
</evidence>
<dbReference type="Pfam" id="PF00078">
    <property type="entry name" value="RVT_1"/>
    <property type="match status" value="1"/>
</dbReference>
<keyword evidence="2" id="KW-0548">Nucleotidyltransferase</keyword>
<dbReference type="Pfam" id="PF17917">
    <property type="entry name" value="RT_RNaseH"/>
    <property type="match status" value="1"/>
</dbReference>
<dbReference type="EMBL" id="OOIN01000033">
    <property type="protein sequence ID" value="SPO30459.1"/>
    <property type="molecule type" value="Genomic_DNA"/>
</dbReference>
<feature type="compositionally biased region" description="Low complexity" evidence="9">
    <location>
        <begin position="349"/>
        <end position="363"/>
    </location>
</feature>
<organism evidence="12 13">
    <name type="scientific">Ustilago trichophora</name>
    <dbReference type="NCBI Taxonomy" id="86804"/>
    <lineage>
        <taxon>Eukaryota</taxon>
        <taxon>Fungi</taxon>
        <taxon>Dikarya</taxon>
        <taxon>Basidiomycota</taxon>
        <taxon>Ustilaginomycotina</taxon>
        <taxon>Ustilaginomycetes</taxon>
        <taxon>Ustilaginales</taxon>
        <taxon>Ustilaginaceae</taxon>
        <taxon>Ustilago</taxon>
    </lineage>
</organism>
<feature type="region of interest" description="Disordered" evidence="9">
    <location>
        <begin position="15"/>
        <end position="90"/>
    </location>
</feature>
<dbReference type="OrthoDB" id="2556210at2759"/>
<dbReference type="GO" id="GO:0004519">
    <property type="term" value="F:endonuclease activity"/>
    <property type="evidence" value="ECO:0007669"/>
    <property type="project" value="UniProtKB-KW"/>
</dbReference>
<gene>
    <name evidence="12" type="ORF">UTRI_06389</name>
</gene>
<feature type="compositionally biased region" description="Pro residues" evidence="9">
    <location>
        <begin position="70"/>
        <end position="80"/>
    </location>
</feature>
<dbReference type="InterPro" id="IPR052055">
    <property type="entry name" value="Hepadnavirus_pol/RT"/>
</dbReference>
<dbReference type="InterPro" id="IPR000477">
    <property type="entry name" value="RT_dom"/>
</dbReference>
<evidence type="ECO:0000259" key="11">
    <source>
        <dbReference type="PROSITE" id="PS51898"/>
    </source>
</evidence>
<reference evidence="12 13" key="1">
    <citation type="submission" date="2018-03" db="EMBL/GenBank/DDBJ databases">
        <authorList>
            <person name="Guldener U."/>
        </authorList>
    </citation>
    <scope>NUCLEOTIDE SEQUENCE [LARGE SCALE GENOMIC DNA]</scope>
    <source>
        <strain evidence="12 13">NBRC100155</strain>
    </source>
</reference>
<keyword evidence="5" id="KW-0378">Hydrolase</keyword>
<dbReference type="InterPro" id="IPR013762">
    <property type="entry name" value="Integrase-like_cat_sf"/>
</dbReference>
<evidence type="ECO:0000256" key="8">
    <source>
        <dbReference type="ARBA" id="ARBA00023172"/>
    </source>
</evidence>
<evidence type="ECO:0000256" key="4">
    <source>
        <dbReference type="ARBA" id="ARBA00022759"/>
    </source>
</evidence>
<name>A0A5C3EMI8_9BASI</name>
<feature type="compositionally biased region" description="Low complexity" evidence="9">
    <location>
        <begin position="434"/>
        <end position="457"/>
    </location>
</feature>
<feature type="region of interest" description="Disordered" evidence="9">
    <location>
        <begin position="412"/>
        <end position="475"/>
    </location>
</feature>
<dbReference type="GO" id="GO:0015074">
    <property type="term" value="P:DNA integration"/>
    <property type="evidence" value="ECO:0007669"/>
    <property type="project" value="InterPro"/>
</dbReference>
<dbReference type="GO" id="GO:0003964">
    <property type="term" value="F:RNA-directed DNA polymerase activity"/>
    <property type="evidence" value="ECO:0007669"/>
    <property type="project" value="UniProtKB-KW"/>
</dbReference>
<keyword evidence="13" id="KW-1185">Reference proteome</keyword>
<evidence type="ECO:0008006" key="14">
    <source>
        <dbReference type="Google" id="ProtNLM"/>
    </source>
</evidence>
<feature type="compositionally biased region" description="Low complexity" evidence="9">
    <location>
        <begin position="52"/>
        <end position="65"/>
    </location>
</feature>
<feature type="domain" description="Tyr recombinase" evidence="11">
    <location>
        <begin position="1176"/>
        <end position="1375"/>
    </location>
</feature>
<protein>
    <recommendedName>
        <fullName evidence="14">Reverse transcriptase domain-containing protein</fullName>
    </recommendedName>
</protein>
<dbReference type="InterPro" id="IPR043128">
    <property type="entry name" value="Rev_trsase/Diguanyl_cyclase"/>
</dbReference>
<dbReference type="InterPro" id="IPR002104">
    <property type="entry name" value="Integrase_catalytic"/>
</dbReference>
<dbReference type="Gene3D" id="1.10.443.10">
    <property type="entry name" value="Intergrase catalytic core"/>
    <property type="match status" value="1"/>
</dbReference>
<proteinExistence type="predicted"/>
<dbReference type="Gene3D" id="3.30.70.270">
    <property type="match status" value="1"/>
</dbReference>
<dbReference type="Pfam" id="PF00589">
    <property type="entry name" value="Phage_integrase"/>
    <property type="match status" value="1"/>
</dbReference>
<dbReference type="InterPro" id="IPR011010">
    <property type="entry name" value="DNA_brk_join_enz"/>
</dbReference>
<dbReference type="Proteomes" id="UP000324022">
    <property type="component" value="Unassembled WGS sequence"/>
</dbReference>
<keyword evidence="1" id="KW-0808">Transferase</keyword>
<keyword evidence="7" id="KW-0238">DNA-binding</keyword>
<evidence type="ECO:0000256" key="1">
    <source>
        <dbReference type="ARBA" id="ARBA00022679"/>
    </source>
</evidence>
<sequence>MDMEQSQRCYRCAQSWPPNHFIGANGRPVRSCARCRKKPPAPSPPSAPGSPPRSVAASPRSTAAPLEQAPSPPVSSPPPSRRQTPPRFENDSSAFASVASVSAVQRSVSAVEHRLGNLERQLDSRFSELLNTLRAPHPAPLASTIQQALLPQQQALPLRQPAAAPAFPSAGSLPILGESPPLSITRCFAWVPPDVVSLVERDQLKPEHLAKLRDPESQVSKEPVRASTFVVESGQLTLAVDSTDSRTDTFIKAIPSLAALTQVWLVYIAIRVRVTGNLSLNEALLTHLKLLVDFDHLYTWRAVADYHLAVCQIRFGTGVVHTWGQEDFGAVQRVLAPFRKTTTGHSDQNTSSGLNKQSSSSSSNKKRNHQGAAGSSSSVWDPCRRFNANLPCSGCNRPHACIHCRGLHPRPAASSPKLASSRPKLASPPPKLAPRPSLVTTLPASPLTSPPVASAPIAVPPPPPQAGSFSPQAGLSSPQAGFLLAQAGSRPPLDSLAPAGIVDMPSDRASNLLLGLLTGLPPSPRPNTLCELPIFDVTDVPATVGTLQLRHWSRFLDLYPDRAFAAQLRGALQHGVKLGYDGPLRSSARLDAANLPMDPDDIHHLRREIEARLAEGRLRRVDDPAAIQLVCLPVGVVPKPHSDKKRTIYHLSHPRRPGSRLPSINDGINTSFVAIHYESLDAIMEFVRDHPSASLWKADLEDAFRHVIVAESDARLMGIHFDGQYFQECALAFGGRSSPFLFNLFAEFLHWLASFALQSVTTSPTLHSDVSHYLDDFFGASDAAAPHAVPIQVLSLAAAALGFKISSKKTVWDTTRLEILGIELDSVAQTASITQERRQRIITMCLRIIDRGRATLLELQQVAGHLQFVTRVAPHGRAFLRRLYDAVRAHYRAPFGRQISQATRAELVWWIETLHSWDGISLLQPSPLVVEHVWTDASPRAIGAHLGSMEQPSAAFSKELSRRHRRKNIRFLEALAVLEALRRFSPLWTGPRKVIVHVDNENVEYGLRKGSIRDPATQTLFREIFSLCLCQHIDLVPVPLPDNLCPPVIQRGQTTQQPPPAFAAVVGLSSPAAFLLWNGLAGNTRSRSSAVCNDYLASCARGLALPFPATATTLVEWCAHHHGRNRSYGLLKRNLATLKSWHIDLGLDTSAFDSERLARVARGYKRVVSVPAPAAKLPITLPLLRQLVQALHVVCPLQHDRRMYRAAFCLAFACFLRAGEFTWEAQGAPSSLTVGSVSFATDRSFATVFLPSSKTDPFRTGATLTAPAVPLSTCAVAALATICHGRHPSAPLFTLDGGLPFSRQAFSSMLRRCLAHCGIEASAYSGHSFRRGAATWAASNGVDDDTIRALGRWRSDCFRRYIDKPATERAATARSALYANTSHHLDLSVAAWRDL</sequence>
<evidence type="ECO:0000256" key="6">
    <source>
        <dbReference type="ARBA" id="ARBA00022918"/>
    </source>
</evidence>
<dbReference type="PANTHER" id="PTHR33050">
    <property type="entry name" value="REVERSE TRANSCRIPTASE DOMAIN-CONTAINING PROTEIN"/>
    <property type="match status" value="1"/>
</dbReference>
<dbReference type="InterPro" id="IPR010998">
    <property type="entry name" value="Integrase_recombinase_N"/>
</dbReference>
<evidence type="ECO:0000256" key="3">
    <source>
        <dbReference type="ARBA" id="ARBA00022722"/>
    </source>
</evidence>